<dbReference type="InterPro" id="IPR052895">
    <property type="entry name" value="HetReg/Transcr_Mod"/>
</dbReference>
<evidence type="ECO:0000313" key="4">
    <source>
        <dbReference type="Proteomes" id="UP001197093"/>
    </source>
</evidence>
<keyword evidence="4" id="KW-1185">Reference proteome</keyword>
<feature type="domain" description="Heterokaryon incompatibility" evidence="2">
    <location>
        <begin position="57"/>
        <end position="220"/>
    </location>
</feature>
<reference evidence="3" key="1">
    <citation type="submission" date="2023-02" db="EMBL/GenBank/DDBJ databases">
        <authorList>
            <person name="Palmer J.M."/>
        </authorList>
    </citation>
    <scope>NUCLEOTIDE SEQUENCE</scope>
    <source>
        <strain evidence="3">FW57</strain>
    </source>
</reference>
<dbReference type="PANTHER" id="PTHR24148:SF64">
    <property type="entry name" value="HETEROKARYON INCOMPATIBILITY DOMAIN-CONTAINING PROTEIN"/>
    <property type="match status" value="1"/>
</dbReference>
<name>A0AAD4HXT6_9PEZI</name>
<accession>A0AAD4HXT6</accession>
<proteinExistence type="predicted"/>
<dbReference type="InterPro" id="IPR010730">
    <property type="entry name" value="HET"/>
</dbReference>
<feature type="region of interest" description="Disordered" evidence="1">
    <location>
        <begin position="1"/>
        <end position="20"/>
    </location>
</feature>
<evidence type="ECO:0000256" key="1">
    <source>
        <dbReference type="SAM" id="MobiDB-lite"/>
    </source>
</evidence>
<protein>
    <recommendedName>
        <fullName evidence="2">Heterokaryon incompatibility domain-containing protein</fullName>
    </recommendedName>
</protein>
<organism evidence="3 4">
    <name type="scientific">Staphylotrichum longicolle</name>
    <dbReference type="NCBI Taxonomy" id="669026"/>
    <lineage>
        <taxon>Eukaryota</taxon>
        <taxon>Fungi</taxon>
        <taxon>Dikarya</taxon>
        <taxon>Ascomycota</taxon>
        <taxon>Pezizomycotina</taxon>
        <taxon>Sordariomycetes</taxon>
        <taxon>Sordariomycetidae</taxon>
        <taxon>Sordariales</taxon>
        <taxon>Chaetomiaceae</taxon>
        <taxon>Staphylotrichum</taxon>
    </lineage>
</organism>
<evidence type="ECO:0000259" key="2">
    <source>
        <dbReference type="Pfam" id="PF06985"/>
    </source>
</evidence>
<dbReference type="EMBL" id="JAHCVI010000004">
    <property type="protein sequence ID" value="KAG7286680.1"/>
    <property type="molecule type" value="Genomic_DNA"/>
</dbReference>
<gene>
    <name evidence="3" type="ORF">NEMBOFW57_008991</name>
</gene>
<dbReference type="AlphaFoldDB" id="A0AAD4HXT6"/>
<comment type="caution">
    <text evidence="3">The sequence shown here is derived from an EMBL/GenBank/DDBJ whole genome shotgun (WGS) entry which is preliminary data.</text>
</comment>
<dbReference type="Proteomes" id="UP001197093">
    <property type="component" value="Unassembled WGS sequence"/>
</dbReference>
<evidence type="ECO:0000313" key="3">
    <source>
        <dbReference type="EMBL" id="KAG7286680.1"/>
    </source>
</evidence>
<dbReference type="PANTHER" id="PTHR24148">
    <property type="entry name" value="ANKYRIN REPEAT DOMAIN-CONTAINING PROTEIN 39 HOMOLOG-RELATED"/>
    <property type="match status" value="1"/>
</dbReference>
<dbReference type="Pfam" id="PF06985">
    <property type="entry name" value="HET"/>
    <property type="match status" value="1"/>
</dbReference>
<sequence length="620" mass="68813">MAETPLQAPPPGRPSEESDGSVRLAACRSCSDRFTYISSTGLAVDIVVGIPAPGGKYKAISHVWGPPFVVHMVCQQCLADHSIRIRSRSTFDNVMMLAGPGGTIWMDTMSINQEDHADIAAQVAVMGEIYGNAERVSVLLPESDTEVFDILAELLPMATTLLSRKGQFDYNLADDEWGVDGPLSITETGRIANRFLELIDTFQSKLAETTYWTRAWTFQEWARAHEIEVALDLPGDGRRPVLQKVKSSILYVAIMVIDYAIRKDEYGLMEIDLFRGLAGPKLDQVKRLFPFEDAFATPDEILGHEVLCQTLHPNHMGTNAILGLRGNPRRPRTAEEQFKARVRLMLDAFAGMHRRHATFEADLVCCWASMCNISYDYSKDDPLPVAVAKVSRALRERGLRLYNFTSNRHREQDVDMAFFEYAAAHVQHNATNKAPFPDAPIFSGQADTLKHFATSLAFCHRPHEDIPHAECGDVRIQRVVGAVFAMVTSLSNTARLLPWLLRVTSSGGPDGDCHLFTGLSASIETLIKSLPEEAAKDSKFLVAAVPVSPEHRRKYLHLWAICPKSVLEDEGTLYIGREGLNGTLVVAKESTPDTIVAYLTISDRRCGTFLAESKYFSGLR</sequence>